<keyword evidence="1" id="KW-0175">Coiled coil</keyword>
<feature type="compositionally biased region" description="Basic and acidic residues" evidence="2">
    <location>
        <begin position="1"/>
        <end position="10"/>
    </location>
</feature>
<dbReference type="EMBL" id="JAAAUQ010002441">
    <property type="protein sequence ID" value="KAF9123674.1"/>
    <property type="molecule type" value="Genomic_DNA"/>
</dbReference>
<gene>
    <name evidence="3" type="ORF">BG015_005270</name>
</gene>
<reference evidence="3" key="1">
    <citation type="journal article" date="2020" name="Fungal Divers.">
        <title>Resolving the Mortierellaceae phylogeny through synthesis of multi-gene phylogenetics and phylogenomics.</title>
        <authorList>
            <person name="Vandepol N."/>
            <person name="Liber J."/>
            <person name="Desiro A."/>
            <person name="Na H."/>
            <person name="Kennedy M."/>
            <person name="Barry K."/>
            <person name="Grigoriev I.V."/>
            <person name="Miller A.N."/>
            <person name="O'Donnell K."/>
            <person name="Stajich J.E."/>
            <person name="Bonito G."/>
        </authorList>
    </citation>
    <scope>NUCLEOTIDE SEQUENCE</scope>
    <source>
        <strain evidence="3">NRRL 6426</strain>
    </source>
</reference>
<evidence type="ECO:0000313" key="3">
    <source>
        <dbReference type="EMBL" id="KAF9123674.1"/>
    </source>
</evidence>
<protein>
    <submittedName>
        <fullName evidence="3">Uncharacterized protein</fullName>
    </submittedName>
</protein>
<feature type="compositionally biased region" description="Pro residues" evidence="2">
    <location>
        <begin position="63"/>
        <end position="74"/>
    </location>
</feature>
<comment type="caution">
    <text evidence="3">The sequence shown here is derived from an EMBL/GenBank/DDBJ whole genome shotgun (WGS) entry which is preliminary data.</text>
</comment>
<dbReference type="OrthoDB" id="10408531at2759"/>
<evidence type="ECO:0000313" key="4">
    <source>
        <dbReference type="Proteomes" id="UP000748756"/>
    </source>
</evidence>
<feature type="region of interest" description="Disordered" evidence="2">
    <location>
        <begin position="1"/>
        <end position="85"/>
    </location>
</feature>
<proteinExistence type="predicted"/>
<feature type="non-terminal residue" evidence="3">
    <location>
        <position position="1"/>
    </location>
</feature>
<feature type="region of interest" description="Disordered" evidence="2">
    <location>
        <begin position="287"/>
        <end position="318"/>
    </location>
</feature>
<feature type="coiled-coil region" evidence="1">
    <location>
        <begin position="322"/>
        <end position="356"/>
    </location>
</feature>
<keyword evidence="4" id="KW-1185">Reference proteome</keyword>
<feature type="compositionally biased region" description="Low complexity" evidence="2">
    <location>
        <begin position="53"/>
        <end position="62"/>
    </location>
</feature>
<dbReference type="AlphaFoldDB" id="A0A9P5R587"/>
<feature type="compositionally biased region" description="Low complexity" evidence="2">
    <location>
        <begin position="75"/>
        <end position="85"/>
    </location>
</feature>
<evidence type="ECO:0000256" key="1">
    <source>
        <dbReference type="SAM" id="Coils"/>
    </source>
</evidence>
<name>A0A9P5R587_9FUNG</name>
<feature type="region of interest" description="Disordered" evidence="2">
    <location>
        <begin position="100"/>
        <end position="124"/>
    </location>
</feature>
<sequence length="361" mass="39255">DAAGHSKEGATAHPSKRQKGQLRAVTSAPPHTIAPGDQEDEPLVLHRSRGKQHAPSPVTSSATPPPATHLPAPVPSTSSPAPPTSLAAMTSVLTFPSPNVPLASVDNNDENMPPPALRTQTPDRLSGQCRRSRFKGFNDAYEELVVWMTTGDNLQRTTLRAAGGKIADVYEEAAAAVRQKCPKRTDFTGKSARQAIDSIKNRVRIAYKATNRTGTGTIDGLTIEEQREKLCPGFSMLWPLVNSLQDKEPKYVPKLKSIARLSPSPIAPLPLPRQPLVTLSVNNVPPLPLHPPRTTPLSDVADDQVDRQSGARQSDADLLSMVKDLQTKLEEKQKKIDELKDANTELKMEVLRLQHILDPTV</sequence>
<evidence type="ECO:0000256" key="2">
    <source>
        <dbReference type="SAM" id="MobiDB-lite"/>
    </source>
</evidence>
<organism evidence="3 4">
    <name type="scientific">Linnemannia schmuckeri</name>
    <dbReference type="NCBI Taxonomy" id="64567"/>
    <lineage>
        <taxon>Eukaryota</taxon>
        <taxon>Fungi</taxon>
        <taxon>Fungi incertae sedis</taxon>
        <taxon>Mucoromycota</taxon>
        <taxon>Mortierellomycotina</taxon>
        <taxon>Mortierellomycetes</taxon>
        <taxon>Mortierellales</taxon>
        <taxon>Mortierellaceae</taxon>
        <taxon>Linnemannia</taxon>
    </lineage>
</organism>
<accession>A0A9P5R587</accession>
<dbReference type="Proteomes" id="UP000748756">
    <property type="component" value="Unassembled WGS sequence"/>
</dbReference>